<evidence type="ECO:0000313" key="1">
    <source>
        <dbReference type="EMBL" id="PFB09012.1"/>
    </source>
</evidence>
<proteinExistence type="predicted"/>
<dbReference type="RefSeq" id="WP_098368534.1">
    <property type="nucleotide sequence ID" value="NZ_JARSYC010000101.1"/>
</dbReference>
<gene>
    <name evidence="1" type="ORF">CN398_05055</name>
</gene>
<name>A0A9X6VDT5_BACTU</name>
<accession>A0A9X6VDT5</accession>
<sequence length="60" mass="6933">MVRNDLFHEGDVLVVKKELRDLLDSIEIIYSGFAGTDSNGHPLFRDMDGQLHPYSVWEKK</sequence>
<protein>
    <submittedName>
        <fullName evidence="1">Uncharacterized protein</fullName>
    </submittedName>
</protein>
<organism evidence="1 2">
    <name type="scientific">Bacillus thuringiensis</name>
    <dbReference type="NCBI Taxonomy" id="1428"/>
    <lineage>
        <taxon>Bacteria</taxon>
        <taxon>Bacillati</taxon>
        <taxon>Bacillota</taxon>
        <taxon>Bacilli</taxon>
        <taxon>Bacillales</taxon>
        <taxon>Bacillaceae</taxon>
        <taxon>Bacillus</taxon>
        <taxon>Bacillus cereus group</taxon>
    </lineage>
</organism>
<dbReference type="EMBL" id="NTUS01000013">
    <property type="protein sequence ID" value="PFB09012.1"/>
    <property type="molecule type" value="Genomic_DNA"/>
</dbReference>
<dbReference type="AlphaFoldDB" id="A0A9X6VDT5"/>
<comment type="caution">
    <text evidence="1">The sequence shown here is derived from an EMBL/GenBank/DDBJ whole genome shotgun (WGS) entry which is preliminary data.</text>
</comment>
<evidence type="ECO:0000313" key="2">
    <source>
        <dbReference type="Proteomes" id="UP000220397"/>
    </source>
</evidence>
<dbReference type="Proteomes" id="UP000220397">
    <property type="component" value="Unassembled WGS sequence"/>
</dbReference>
<reference evidence="1 2" key="1">
    <citation type="submission" date="2017-09" db="EMBL/GenBank/DDBJ databases">
        <title>Large-scale bioinformatics analysis of Bacillus genomes uncovers conserved roles of natural products in bacterial physiology.</title>
        <authorList>
            <consortium name="Agbiome Team Llc"/>
            <person name="Bleich R.M."/>
            <person name="Kirk G.J."/>
            <person name="Santa Maria K.C."/>
            <person name="Allen S.E."/>
            <person name="Farag S."/>
            <person name="Shank E.A."/>
            <person name="Bowers A."/>
        </authorList>
    </citation>
    <scope>NUCLEOTIDE SEQUENCE [LARGE SCALE GENOMIC DNA]</scope>
    <source>
        <strain evidence="1 2">AFS015413</strain>
    </source>
</reference>